<evidence type="ECO:0000313" key="2">
    <source>
        <dbReference type="EMBL" id="MEW9263900.1"/>
    </source>
</evidence>
<evidence type="ECO:0000313" key="3">
    <source>
        <dbReference type="Proteomes" id="UP001555826"/>
    </source>
</evidence>
<feature type="compositionally biased region" description="Basic and acidic residues" evidence="1">
    <location>
        <begin position="152"/>
        <end position="166"/>
    </location>
</feature>
<gene>
    <name evidence="2" type="ORF">AB1207_03995</name>
</gene>
<sequence>MRFLHGAVGLVTVVAGPLLLTSASAFPRPTPVTSERCFGGAVYESISGSPDAHQLFEEYLRGARSTLEDLHVRAPQLTDDPYFSGILSRAEGDVEAFTALSEVTRATPRPPVDQPLRAVDADGRLIAEVRFSSWIFDEQGSYAIDSATLPDPGRDPAEGCRQRTTR</sequence>
<evidence type="ECO:0008006" key="4">
    <source>
        <dbReference type="Google" id="ProtNLM"/>
    </source>
</evidence>
<dbReference type="RefSeq" id="WP_367636489.1">
    <property type="nucleotide sequence ID" value="NZ_JBFNQN010000002.1"/>
</dbReference>
<dbReference type="Proteomes" id="UP001555826">
    <property type="component" value="Unassembled WGS sequence"/>
</dbReference>
<organism evidence="2 3">
    <name type="scientific">Kineococcus endophyticus</name>
    <dbReference type="NCBI Taxonomy" id="1181883"/>
    <lineage>
        <taxon>Bacteria</taxon>
        <taxon>Bacillati</taxon>
        <taxon>Actinomycetota</taxon>
        <taxon>Actinomycetes</taxon>
        <taxon>Kineosporiales</taxon>
        <taxon>Kineosporiaceae</taxon>
        <taxon>Kineococcus</taxon>
    </lineage>
</organism>
<evidence type="ECO:0000256" key="1">
    <source>
        <dbReference type="SAM" id="MobiDB-lite"/>
    </source>
</evidence>
<comment type="caution">
    <text evidence="2">The sequence shown here is derived from an EMBL/GenBank/DDBJ whole genome shotgun (WGS) entry which is preliminary data.</text>
</comment>
<keyword evidence="3" id="KW-1185">Reference proteome</keyword>
<accession>A0ABV3P2Q6</accession>
<name>A0ABV3P2Q6_9ACTN</name>
<feature type="region of interest" description="Disordered" evidence="1">
    <location>
        <begin position="146"/>
        <end position="166"/>
    </location>
</feature>
<proteinExistence type="predicted"/>
<reference evidence="2 3" key="1">
    <citation type="submission" date="2024-07" db="EMBL/GenBank/DDBJ databases">
        <authorList>
            <person name="Thanompreechachai J."/>
            <person name="Duangmal K."/>
        </authorList>
    </citation>
    <scope>NUCLEOTIDE SEQUENCE [LARGE SCALE GENOMIC DNA]</scope>
    <source>
        <strain evidence="2 3">KCTC 19886</strain>
    </source>
</reference>
<protein>
    <recommendedName>
        <fullName evidence="4">Mce-associated membrane protein</fullName>
    </recommendedName>
</protein>
<dbReference type="EMBL" id="JBFNQN010000002">
    <property type="protein sequence ID" value="MEW9263900.1"/>
    <property type="molecule type" value="Genomic_DNA"/>
</dbReference>